<dbReference type="GO" id="GO:0005525">
    <property type="term" value="F:GTP binding"/>
    <property type="evidence" value="ECO:0007669"/>
    <property type="project" value="UniProtKB-KW"/>
</dbReference>
<organism evidence="2 3">
    <name type="scientific">Microbispora catharanthi</name>
    <dbReference type="NCBI Taxonomy" id="1712871"/>
    <lineage>
        <taxon>Bacteria</taxon>
        <taxon>Bacillati</taxon>
        <taxon>Actinomycetota</taxon>
        <taxon>Actinomycetes</taxon>
        <taxon>Streptosporangiales</taxon>
        <taxon>Streptosporangiaceae</taxon>
        <taxon>Microbispora</taxon>
    </lineage>
</organism>
<feature type="domain" description="tRNAHis guanylyltransferase catalytic" evidence="1">
    <location>
        <begin position="9"/>
        <end position="138"/>
    </location>
</feature>
<dbReference type="Gene3D" id="3.30.70.3000">
    <property type="match status" value="1"/>
</dbReference>
<dbReference type="PANTHER" id="PTHR12729">
    <property type="entry name" value="TRNA(HIS) GUANYLYLTRANSFERASE-RELATED"/>
    <property type="match status" value="1"/>
</dbReference>
<dbReference type="GO" id="GO:0000287">
    <property type="term" value="F:magnesium ion binding"/>
    <property type="evidence" value="ECO:0007669"/>
    <property type="project" value="InterPro"/>
</dbReference>
<dbReference type="GO" id="GO:0006400">
    <property type="term" value="P:tRNA modification"/>
    <property type="evidence" value="ECO:0007669"/>
    <property type="project" value="InterPro"/>
</dbReference>
<dbReference type="Pfam" id="PF04446">
    <property type="entry name" value="Thg1"/>
    <property type="match status" value="1"/>
</dbReference>
<dbReference type="EMBL" id="VDMA02000022">
    <property type="protein sequence ID" value="KAB8180439.1"/>
    <property type="molecule type" value="Genomic_DNA"/>
</dbReference>
<proteinExistence type="predicted"/>
<dbReference type="AlphaFoldDB" id="A0A5N6BKS7"/>
<dbReference type="GO" id="GO:0008193">
    <property type="term" value="F:tRNA guanylyltransferase activity"/>
    <property type="evidence" value="ECO:0007669"/>
    <property type="project" value="UniProtKB-EC"/>
</dbReference>
<dbReference type="PANTHER" id="PTHR12729:SF1">
    <property type="entry name" value="TRNAHIS GUANYLYLTRANSFERASE CATALYTIC DOMAIN-CONTAINING PROTEIN"/>
    <property type="match status" value="1"/>
</dbReference>
<dbReference type="InterPro" id="IPR038469">
    <property type="entry name" value="tRNAHis_GuaTrfase_Thg1_sf"/>
</dbReference>
<protein>
    <recommendedName>
        <fullName evidence="1">tRNAHis guanylyltransferase catalytic domain-containing protein</fullName>
    </recommendedName>
</protein>
<evidence type="ECO:0000313" key="3">
    <source>
        <dbReference type="Proteomes" id="UP000313066"/>
    </source>
</evidence>
<dbReference type="InterPro" id="IPR007537">
    <property type="entry name" value="tRNAHis_GuaTrfase_Thg1"/>
</dbReference>
<keyword evidence="3" id="KW-1185">Reference proteome</keyword>
<evidence type="ECO:0000313" key="2">
    <source>
        <dbReference type="EMBL" id="KAB8180439.1"/>
    </source>
</evidence>
<dbReference type="RefSeq" id="WP_139579177.1">
    <property type="nucleotide sequence ID" value="NZ_VDMA02000022.1"/>
</dbReference>
<gene>
    <name evidence="2" type="ORF">FH610_033170</name>
</gene>
<accession>A0A5N6BKS7</accession>
<dbReference type="InterPro" id="IPR024956">
    <property type="entry name" value="tRNAHis_GuaTrfase_cat"/>
</dbReference>
<sequence>MSDRTALGDRMKAYEYVTRSVLPRRAYTILRVDGRAFHTFLRDARRPFDRAVMDAMNEVGRALCEEITGSVFAYVQSDECSVLMTDFATPSSQPWFGGVTQKIVSVAASIATITFDEAYVTGGADGRRAMFDARAFTLADPFEVANYFLWRQNDCVRNSITMAAQAKFSHRELHGKSTGQMQEMLWAGHGINWNDYEAGAKRGRVVVRETGQREVAYRDGRTGQTETVLAARSWWEAQAAPRFTADPAGWLAAVIPAMPSLTAGRAR</sequence>
<comment type="caution">
    <text evidence="2">The sequence shown here is derived from an EMBL/GenBank/DDBJ whole genome shotgun (WGS) entry which is preliminary data.</text>
</comment>
<evidence type="ECO:0000259" key="1">
    <source>
        <dbReference type="Pfam" id="PF04446"/>
    </source>
</evidence>
<name>A0A5N6BKS7_9ACTN</name>
<dbReference type="Proteomes" id="UP000313066">
    <property type="component" value="Unassembled WGS sequence"/>
</dbReference>
<reference evidence="2 3" key="1">
    <citation type="submission" date="2019-10" db="EMBL/GenBank/DDBJ databases">
        <title>Nonomuraea sp. nov., isolated from Phyllanthus amarus.</title>
        <authorList>
            <person name="Klykleung N."/>
            <person name="Tanasupawat S."/>
        </authorList>
    </citation>
    <scope>NUCLEOTIDE SEQUENCE [LARGE SCALE GENOMIC DNA]</scope>
    <source>
        <strain evidence="2 3">CR1-09</strain>
    </source>
</reference>